<name>V9DUN1_PHYNI</name>
<dbReference type="Proteomes" id="UP000018721">
    <property type="component" value="Unassembled WGS sequence"/>
</dbReference>
<protein>
    <submittedName>
        <fullName evidence="1">Uncharacterized protein</fullName>
    </submittedName>
</protein>
<dbReference type="HOGENOM" id="CLU_2563452_0_0_1"/>
<evidence type="ECO:0000313" key="2">
    <source>
        <dbReference type="Proteomes" id="UP000018721"/>
    </source>
</evidence>
<gene>
    <name evidence="1" type="ORF">F443_23162</name>
</gene>
<dbReference type="EMBL" id="ANIZ01004880">
    <property type="protein sequence ID" value="ETI29727.1"/>
    <property type="molecule type" value="Genomic_DNA"/>
</dbReference>
<comment type="caution">
    <text evidence="1">The sequence shown here is derived from an EMBL/GenBank/DDBJ whole genome shotgun (WGS) entry which is preliminary data.</text>
</comment>
<dbReference type="AlphaFoldDB" id="V9DUN1"/>
<evidence type="ECO:0000313" key="1">
    <source>
        <dbReference type="EMBL" id="ETI29727.1"/>
    </source>
</evidence>
<accession>V9DUN1</accession>
<reference evidence="1 2" key="1">
    <citation type="submission" date="2013-11" db="EMBL/GenBank/DDBJ databases">
        <title>The Genome Sequence of Phytophthora parasitica P1569.</title>
        <authorList>
            <consortium name="The Broad Institute Genomics Platform"/>
            <person name="Russ C."/>
            <person name="Tyler B."/>
            <person name="Panabieres F."/>
            <person name="Shan W."/>
            <person name="Tripathy S."/>
            <person name="Grunwald N."/>
            <person name="Machado M."/>
            <person name="Johnson C.S."/>
            <person name="Arredondo F."/>
            <person name="Hong C."/>
            <person name="Coffey M."/>
            <person name="Young S.K."/>
            <person name="Zeng Q."/>
            <person name="Gargeya S."/>
            <person name="Fitzgerald M."/>
            <person name="Abouelleil A."/>
            <person name="Alvarado L."/>
            <person name="Chapman S.B."/>
            <person name="Gainer-Dewar J."/>
            <person name="Goldberg J."/>
            <person name="Griggs A."/>
            <person name="Gujja S."/>
            <person name="Hansen M."/>
            <person name="Howarth C."/>
            <person name="Imamovic A."/>
            <person name="Ireland A."/>
            <person name="Larimer J."/>
            <person name="McCowan C."/>
            <person name="Murphy C."/>
            <person name="Pearson M."/>
            <person name="Poon T.W."/>
            <person name="Priest M."/>
            <person name="Roberts A."/>
            <person name="Saif S."/>
            <person name="Shea T."/>
            <person name="Sykes S."/>
            <person name="Wortman J."/>
            <person name="Nusbaum C."/>
            <person name="Birren B."/>
        </authorList>
    </citation>
    <scope>NUCLEOTIDE SEQUENCE [LARGE SCALE GENOMIC DNA]</scope>
    <source>
        <strain evidence="1 2">P1569</strain>
    </source>
</reference>
<keyword evidence="2" id="KW-1185">Reference proteome</keyword>
<proteinExistence type="predicted"/>
<sequence>MDSREFRLALRVTRVSFALLLAILEPHITKKTTNFGKPLSAPLATQFGIGKSTGSGIMCAVAAAIVSHIKKEQLPTTQEGLL</sequence>
<organism evidence="1 2">
    <name type="scientific">Phytophthora nicotianae P1569</name>
    <dbReference type="NCBI Taxonomy" id="1317065"/>
    <lineage>
        <taxon>Eukaryota</taxon>
        <taxon>Sar</taxon>
        <taxon>Stramenopiles</taxon>
        <taxon>Oomycota</taxon>
        <taxon>Peronosporomycetes</taxon>
        <taxon>Peronosporales</taxon>
        <taxon>Peronosporaceae</taxon>
        <taxon>Phytophthora</taxon>
    </lineage>
</organism>